<evidence type="ECO:0000313" key="2">
    <source>
        <dbReference type="EMBL" id="SVA24579.1"/>
    </source>
</evidence>
<proteinExistence type="predicted"/>
<dbReference type="AlphaFoldDB" id="A0A381U8U2"/>
<accession>A0A381U8U2</accession>
<gene>
    <name evidence="2" type="ORF">METZ01_LOCUS77433</name>
</gene>
<feature type="compositionally biased region" description="Polar residues" evidence="1">
    <location>
        <begin position="14"/>
        <end position="30"/>
    </location>
</feature>
<name>A0A381U8U2_9ZZZZ</name>
<evidence type="ECO:0000256" key="1">
    <source>
        <dbReference type="SAM" id="MobiDB-lite"/>
    </source>
</evidence>
<feature type="compositionally biased region" description="Basic and acidic residues" evidence="1">
    <location>
        <begin position="31"/>
        <end position="41"/>
    </location>
</feature>
<organism evidence="2">
    <name type="scientific">marine metagenome</name>
    <dbReference type="NCBI Taxonomy" id="408172"/>
    <lineage>
        <taxon>unclassified sequences</taxon>
        <taxon>metagenomes</taxon>
        <taxon>ecological metagenomes</taxon>
    </lineage>
</organism>
<dbReference type="EMBL" id="UINC01005954">
    <property type="protein sequence ID" value="SVA24579.1"/>
    <property type="molecule type" value="Genomic_DNA"/>
</dbReference>
<reference evidence="2" key="1">
    <citation type="submission" date="2018-05" db="EMBL/GenBank/DDBJ databases">
        <authorList>
            <person name="Lanie J.A."/>
            <person name="Ng W.-L."/>
            <person name="Kazmierczak K.M."/>
            <person name="Andrzejewski T.M."/>
            <person name="Davidsen T.M."/>
            <person name="Wayne K.J."/>
            <person name="Tettelin H."/>
            <person name="Glass J.I."/>
            <person name="Rusch D."/>
            <person name="Podicherti R."/>
            <person name="Tsui H.-C.T."/>
            <person name="Winkler M.E."/>
        </authorList>
    </citation>
    <scope>NUCLEOTIDE SEQUENCE</scope>
</reference>
<sequence length="84" mass="9086">VPSTHPGSWAAQVDSWTNRPSGDSTGQVETWRTDPSGKESGRLANTSYVPGAISVRETGWATNSTRVSVWAARPIAYSASIRYF</sequence>
<feature type="non-terminal residue" evidence="2">
    <location>
        <position position="1"/>
    </location>
</feature>
<protein>
    <submittedName>
        <fullName evidence="2">Uncharacterized protein</fullName>
    </submittedName>
</protein>
<feature type="region of interest" description="Disordered" evidence="1">
    <location>
        <begin position="1"/>
        <end position="45"/>
    </location>
</feature>
<feature type="non-terminal residue" evidence="2">
    <location>
        <position position="84"/>
    </location>
</feature>